<reference evidence="2" key="2">
    <citation type="submission" date="2021-01" db="EMBL/GenBank/DDBJ databases">
        <authorList>
            <person name="Schikora-Tamarit M.A."/>
        </authorList>
    </citation>
    <scope>NUCLEOTIDE SEQUENCE</scope>
    <source>
        <strain evidence="2">CBS2887</strain>
    </source>
</reference>
<feature type="compositionally biased region" description="Polar residues" evidence="1">
    <location>
        <begin position="522"/>
        <end position="562"/>
    </location>
</feature>
<dbReference type="Proteomes" id="UP000774326">
    <property type="component" value="Unassembled WGS sequence"/>
</dbReference>
<organism evidence="2 3">
    <name type="scientific">Wickerhamomyces pijperi</name>
    <name type="common">Yeast</name>
    <name type="synonym">Pichia pijperi</name>
    <dbReference type="NCBI Taxonomy" id="599730"/>
    <lineage>
        <taxon>Eukaryota</taxon>
        <taxon>Fungi</taxon>
        <taxon>Dikarya</taxon>
        <taxon>Ascomycota</taxon>
        <taxon>Saccharomycotina</taxon>
        <taxon>Saccharomycetes</taxon>
        <taxon>Phaffomycetales</taxon>
        <taxon>Wickerhamomycetaceae</taxon>
        <taxon>Wickerhamomyces</taxon>
    </lineage>
</organism>
<feature type="compositionally biased region" description="Acidic residues" evidence="1">
    <location>
        <begin position="467"/>
        <end position="489"/>
    </location>
</feature>
<evidence type="ECO:0008006" key="4">
    <source>
        <dbReference type="Google" id="ProtNLM"/>
    </source>
</evidence>
<feature type="compositionally biased region" description="Polar residues" evidence="1">
    <location>
        <begin position="163"/>
        <end position="173"/>
    </location>
</feature>
<feature type="compositionally biased region" description="Basic and acidic residues" evidence="1">
    <location>
        <begin position="593"/>
        <end position="605"/>
    </location>
</feature>
<keyword evidence="3" id="KW-1185">Reference proteome</keyword>
<dbReference type="PRINTS" id="PR02076">
    <property type="entry name" value="PROTEINFYV8"/>
</dbReference>
<feature type="region of interest" description="Disordered" evidence="1">
    <location>
        <begin position="57"/>
        <end position="176"/>
    </location>
</feature>
<evidence type="ECO:0000256" key="1">
    <source>
        <dbReference type="SAM" id="MobiDB-lite"/>
    </source>
</evidence>
<reference evidence="2" key="1">
    <citation type="journal article" date="2021" name="Open Biol.">
        <title>Shared evolutionary footprints suggest mitochondrial oxidative damage underlies multiple complex I losses in fungi.</title>
        <authorList>
            <person name="Schikora-Tamarit M.A."/>
            <person name="Marcet-Houben M."/>
            <person name="Nosek J."/>
            <person name="Gabaldon T."/>
        </authorList>
    </citation>
    <scope>NUCLEOTIDE SEQUENCE</scope>
    <source>
        <strain evidence="2">CBS2887</strain>
    </source>
</reference>
<dbReference type="OrthoDB" id="4081733at2759"/>
<dbReference type="InterPro" id="IPR026248">
    <property type="entry name" value="Fyv8"/>
</dbReference>
<feature type="compositionally biased region" description="Basic and acidic residues" evidence="1">
    <location>
        <begin position="211"/>
        <end position="236"/>
    </location>
</feature>
<feature type="region of interest" description="Disordered" evidence="1">
    <location>
        <begin position="190"/>
        <end position="236"/>
    </location>
</feature>
<protein>
    <recommendedName>
        <fullName evidence="4">Protein FYV8</fullName>
    </recommendedName>
</protein>
<feature type="region of interest" description="Disordered" evidence="1">
    <location>
        <begin position="259"/>
        <end position="295"/>
    </location>
</feature>
<evidence type="ECO:0000313" key="2">
    <source>
        <dbReference type="EMBL" id="KAH3683491.1"/>
    </source>
</evidence>
<dbReference type="EMBL" id="JAEUBG010003100">
    <property type="protein sequence ID" value="KAH3683491.1"/>
    <property type="molecule type" value="Genomic_DNA"/>
</dbReference>
<dbReference type="AlphaFoldDB" id="A0A9P8TLQ9"/>
<feature type="compositionally biased region" description="Acidic residues" evidence="1">
    <location>
        <begin position="576"/>
        <end position="592"/>
    </location>
</feature>
<feature type="region of interest" description="Disordered" evidence="1">
    <location>
        <begin position="467"/>
        <end position="605"/>
    </location>
</feature>
<feature type="compositionally biased region" description="Polar residues" evidence="1">
    <location>
        <begin position="73"/>
        <end position="104"/>
    </location>
</feature>
<proteinExistence type="predicted"/>
<feature type="compositionally biased region" description="Basic and acidic residues" evidence="1">
    <location>
        <begin position="190"/>
        <end position="199"/>
    </location>
</feature>
<feature type="compositionally biased region" description="Polar residues" evidence="1">
    <location>
        <begin position="493"/>
        <end position="511"/>
    </location>
</feature>
<accession>A0A9P8TLQ9</accession>
<feature type="compositionally biased region" description="Polar residues" evidence="1">
    <location>
        <begin position="124"/>
        <end position="145"/>
    </location>
</feature>
<comment type="caution">
    <text evidence="2">The sequence shown here is derived from an EMBL/GenBank/DDBJ whole genome shotgun (WGS) entry which is preliminary data.</text>
</comment>
<gene>
    <name evidence="2" type="ORF">WICPIJ_005539</name>
</gene>
<evidence type="ECO:0000313" key="3">
    <source>
        <dbReference type="Proteomes" id="UP000774326"/>
    </source>
</evidence>
<sequence length="868" mass="96644">MSSPNINREKSKRWVSNSTINYDGEDWSDEYEYSDEETEVTTNTKLNSISKLPDANLSQYAADQNSDVEETPVTVNELQQETLSKSTHTASQDTQTESTLTGTYTDPAEPHVTESETPSSSSTNRKPSLPLSQYDYSHTYNLSESDQSDEDEYKPKYTKSQRFKSQFVPSSKDTAGVVVDSLPELPVVSKLEEDVEKSSANKPTVYSFDEPEYHSDEEQEQEKETNSHFKASDDTFLKTHKQTSTVSSIEELTKLVDGYKPTLNTPDSESVPGEFPLPKDTTDIGDLPIEPLRSPRIPSPVIPTIIKQEPHDLVIPTATSSSTLTVPQLQAVSGPLSPSLNSQISEADTLHIQNANDGDFSSSSSSIREITREEFDNSGAVRAVTDEQGFMEHAYLGSLISTPDIGGVERFETSEAHRVDAGKINEILNSKLRDDTEKVEAEGKREVKGSDLRDSKFYHSIDDYVEDFTDEPLEELSEREEEREEDQEETSPNSSQHIQDSNYLSPSQFQAPTFDDTDRHYSFSSMQSTGSLSTGTYSIQSESGQKSTKVNDNRTASFTNGSIPEIPSPLKSTGQEELDQDLDEREEIQLQDEEARAEEAEEKNEMDYDDMMSLNTTMSINYGHWRPDTDTFRDQFVNSAPPPIPEIANYTVDSNGEVVKDSKSVSDRTINESDEINSSISTLVDPVAKLRGEVYHTDSNSSIPLHIPLTHSPRPSIETDSPSMFHEINQIPLVSSSSSTTLKKDKPTTYQFRKIIQSDSTPVPKKIESLQQARSDESNYDSGLSIWISYALEPIEVIPYESKVTQHVKDAYAEANIALKKNGNRGSSTVGSFIGKSGSRVLHESRDLGQVFAKGIFSRGKKIMKGLE</sequence>
<name>A0A9P8TLQ9_WICPI</name>